<name>A0ABX3D5A0_9VIBR</name>
<evidence type="ECO:0000256" key="1">
    <source>
        <dbReference type="SAM" id="Coils"/>
    </source>
</evidence>
<evidence type="ECO:0000313" key="3">
    <source>
        <dbReference type="Proteomes" id="UP000180133"/>
    </source>
</evidence>
<sequence length="143" mass="16401">MPDIVTISTALSSIKTAAEIAKLIKDGEKSLEQAEFKLKLADLVSSLADAKMEMANIQELILEKDRLISELKNQLEKREQMIWDAPYYWQDKGNERDGPFCQQCFDNEHKAIRLIGHQGVWNCNTCKNVVTDDTYESYHGVEY</sequence>
<dbReference type="Proteomes" id="UP000180133">
    <property type="component" value="Unassembled WGS sequence"/>
</dbReference>
<evidence type="ECO:0000313" key="2">
    <source>
        <dbReference type="EMBL" id="OHY90555.1"/>
    </source>
</evidence>
<keyword evidence="1" id="KW-0175">Coiled coil</keyword>
<comment type="caution">
    <text evidence="2">The sequence shown here is derived from an EMBL/GenBank/DDBJ whole genome shotgun (WGS) entry which is preliminary data.</text>
</comment>
<reference evidence="2 3" key="1">
    <citation type="submission" date="2016-09" db="EMBL/GenBank/DDBJ databases">
        <title>Isolation, identification and antibiotic sensitivity analysis of bacterial pathogen from juvenile Hippocampus erectus with tail-rotted disease.</title>
        <authorList>
            <person name="Yang Q."/>
        </authorList>
    </citation>
    <scope>NUCLEOTIDE SEQUENCE [LARGE SCALE GENOMIC DNA]</scope>
    <source>
        <strain evidence="2 3">HM-10</strain>
    </source>
</reference>
<dbReference type="RefSeq" id="WP_071236572.1">
    <property type="nucleotide sequence ID" value="NZ_KV861343.1"/>
</dbReference>
<proteinExistence type="predicted"/>
<dbReference type="EMBL" id="MKFT01000030">
    <property type="protein sequence ID" value="OHY90555.1"/>
    <property type="molecule type" value="Genomic_DNA"/>
</dbReference>
<gene>
    <name evidence="2" type="ORF">BI375_23065</name>
</gene>
<organism evidence="2 3">
    <name type="scientific">Vibrio rotiferianus</name>
    <dbReference type="NCBI Taxonomy" id="190895"/>
    <lineage>
        <taxon>Bacteria</taxon>
        <taxon>Pseudomonadati</taxon>
        <taxon>Pseudomonadota</taxon>
        <taxon>Gammaproteobacteria</taxon>
        <taxon>Vibrionales</taxon>
        <taxon>Vibrionaceae</taxon>
        <taxon>Vibrio</taxon>
    </lineage>
</organism>
<protein>
    <submittedName>
        <fullName evidence="2">Uncharacterized protein</fullName>
    </submittedName>
</protein>
<feature type="coiled-coil region" evidence="1">
    <location>
        <begin position="40"/>
        <end position="81"/>
    </location>
</feature>
<keyword evidence="3" id="KW-1185">Reference proteome</keyword>
<accession>A0ABX3D5A0</accession>